<comment type="caution">
    <text evidence="2">The sequence shown here is derived from an EMBL/GenBank/DDBJ whole genome shotgun (WGS) entry which is preliminary data.</text>
</comment>
<feature type="compositionally biased region" description="Polar residues" evidence="1">
    <location>
        <begin position="365"/>
        <end position="386"/>
    </location>
</feature>
<feature type="region of interest" description="Disordered" evidence="1">
    <location>
        <begin position="490"/>
        <end position="509"/>
    </location>
</feature>
<evidence type="ECO:0000313" key="2">
    <source>
        <dbReference type="EMBL" id="RDB30786.1"/>
    </source>
</evidence>
<evidence type="ECO:0000256" key="1">
    <source>
        <dbReference type="SAM" id="MobiDB-lite"/>
    </source>
</evidence>
<proteinExistence type="predicted"/>
<feature type="region of interest" description="Disordered" evidence="1">
    <location>
        <begin position="358"/>
        <end position="386"/>
    </location>
</feature>
<reference evidence="2" key="1">
    <citation type="submission" date="2018-04" db="EMBL/GenBank/DDBJ databases">
        <title>Whole genome sequencing of Hypsizygus marmoreus.</title>
        <authorList>
            <person name="Choi I.-G."/>
            <person name="Min B."/>
            <person name="Kim J.-G."/>
            <person name="Kim S."/>
            <person name="Oh Y.-L."/>
            <person name="Kong W.-S."/>
            <person name="Park H."/>
            <person name="Jeong J."/>
            <person name="Song E.-S."/>
        </authorList>
    </citation>
    <scope>NUCLEOTIDE SEQUENCE [LARGE SCALE GENOMIC DNA]</scope>
    <source>
        <strain evidence="2">51987-8</strain>
    </source>
</reference>
<dbReference type="InParanoid" id="A0A369KIM1"/>
<dbReference type="EMBL" id="LUEZ02000004">
    <property type="protein sequence ID" value="RDB30786.1"/>
    <property type="molecule type" value="Genomic_DNA"/>
</dbReference>
<protein>
    <submittedName>
        <fullName evidence="2">Uncharacterized protein</fullName>
    </submittedName>
</protein>
<accession>A0A369KIM1</accession>
<organism evidence="2 3">
    <name type="scientific">Hypsizygus marmoreus</name>
    <name type="common">White beech mushroom</name>
    <name type="synonym">Agaricus marmoreus</name>
    <dbReference type="NCBI Taxonomy" id="39966"/>
    <lineage>
        <taxon>Eukaryota</taxon>
        <taxon>Fungi</taxon>
        <taxon>Dikarya</taxon>
        <taxon>Basidiomycota</taxon>
        <taxon>Agaricomycotina</taxon>
        <taxon>Agaricomycetes</taxon>
        <taxon>Agaricomycetidae</taxon>
        <taxon>Agaricales</taxon>
        <taxon>Tricholomatineae</taxon>
        <taxon>Lyophyllaceae</taxon>
        <taxon>Hypsizygus</taxon>
    </lineage>
</organism>
<dbReference type="Proteomes" id="UP000076154">
    <property type="component" value="Unassembled WGS sequence"/>
</dbReference>
<dbReference type="AlphaFoldDB" id="A0A369KIM1"/>
<evidence type="ECO:0000313" key="3">
    <source>
        <dbReference type="Proteomes" id="UP000076154"/>
    </source>
</evidence>
<sequence>MTEMPRLRPFLRSGDETYLGTDALRWCVLRKEIFTIHTVNGPANKTYRPEGGSLQYWAVTTPNSDMIPKVVLGGRMIRARKDGRYGLEDRTIHPQYYSTRFEYICCIPQRPADPKHSLGFLWFTPKPSDTDYESGCAFNVPITRLKSKYIELFRKHRVHYKELCREYEKRKGHSELLGLLETTMCHCFTKVSAVPMMMKDLTLAVAELQRAMLDIHAFLDYMMVFYPRLFPKPEDRDKPIVPDHSRMGAFTEEPLVAEQLRQMGLPVWLLRPVALIPGDTNVLLESSEEVPDHLVLEGWETEPGWELEGPFPVIYRGPPGMEMNRATQRIGCIFMDLIEVSRIGLVDVNDVIFEPHPSGKGVIPQDSTPTPVQASTSVPASVSQPAWTSLPAAKSTKSGKFGKPGKVAQAPADRFQEPQDARMPPSVPAWEEALRNVDRSLSRMVKHPNGAIGFRFPDPRTFLASQHSTVYMACPTFFKQLDVAGAIAEDARSTPSVSSKGSKNKRKREVPTYLTEHPLMRSRPDQIHFHEEIIMLGDEDQLKRDLSPEVSAEVLWELFEHNFRFELLTLDKTLAPLMWAGTSQDGFPMKATRDVMVRKVFAGDDETDGSYLVEKIPTKDVGLAARNWFDRMPHVHALACLMSAWKGCPYEISRCERNMRESQLLQMERLVAQFYCQCFFDYFGRAAIVPHRIPRRMRKANLSTEGASSATSAGSS</sequence>
<name>A0A369KIM1_HYPMA</name>
<keyword evidence="3" id="KW-1185">Reference proteome</keyword>
<dbReference type="OrthoDB" id="2634326at2759"/>
<gene>
    <name evidence="2" type="ORF">Hypma_005864</name>
</gene>